<evidence type="ECO:0000256" key="6">
    <source>
        <dbReference type="ARBA" id="ARBA00023136"/>
    </source>
</evidence>
<feature type="transmembrane region" description="Helical" evidence="9">
    <location>
        <begin position="870"/>
        <end position="887"/>
    </location>
</feature>
<feature type="transmembrane region" description="Helical" evidence="9">
    <location>
        <begin position="809"/>
        <end position="830"/>
    </location>
</feature>
<comment type="subcellular location">
    <subcellularLocation>
        <location evidence="1">Membrane</location>
        <topology evidence="1">Multi-pass membrane protein</topology>
    </subcellularLocation>
</comment>
<feature type="region of interest" description="Disordered" evidence="8">
    <location>
        <begin position="1158"/>
        <end position="1182"/>
    </location>
</feature>
<dbReference type="InterPro" id="IPR012419">
    <property type="entry name" value="Cas1_AcylTrans_dom"/>
</dbReference>
<keyword evidence="5 9" id="KW-1133">Transmembrane helix</keyword>
<dbReference type="EMBL" id="SKBQ01000029">
    <property type="protein sequence ID" value="TPX14354.1"/>
    <property type="molecule type" value="Genomic_DNA"/>
</dbReference>
<feature type="transmembrane region" description="Helical" evidence="9">
    <location>
        <begin position="735"/>
        <end position="756"/>
    </location>
</feature>
<keyword evidence="7" id="KW-0325">Glycoprotein</keyword>
<sequence length="1216" mass="137046">MSSKSFYVQQLKALHTRYGITKGAITLLKALDQYHMGSMDAAELGRMVRLSSGTRKALTDTITKCATAMEKKPEEVKDCVALIKNCTEILGIADVPPPIESLSFMKFPQEIRQIIYKHYLRGSVTPKSVLVPRHKKGSCFCPKSESAAFFLQNNSTFLSLARTSKTVKEEFLSYFYSQQTIHFVCVCEMQLYLNSNLVLKQMLQSVQVHWRGQDANKAFKTLADCPNLEHLTVVISKSTTMYLTERQEMMNRYFGSQTRPPRLSDANGIDELLELRGLQSVKVAHISSKAGCPRTHEDKAHLHALLASKALLPRQTPMFHIRKWLREYLLRASSNLAGQAPQLCLALVIVAIGLQYLFIRRLDPDRCNSLLNHGSWPPNDTLAETRREFERWEPAGCRMHEYSRDEFRDCLGGRRLVFAGDSVTRQVFWAAVRRLDHVKADELIMETFVSENPQHDISLEVESVKLQFLWDPWLNSSILLEELSRFQSKDLPILSSDGTEASAGSAALLLMGAPGLWSARNGGEDYFPVFKRSIDGVTPYLRNAVSSSHGRKLSYNDISNQVLLAPVHIPAYNKLSSSRKHSLSPEKIQTMNRYLDHLPSVARSHLAMVYNEMTRHAQNAYMENGIHMHEGFTERWIDAALNVRCNAGLVWHGQLNQITCCAGYPSLLGGQAILALLGVIIFSVAVSATGISTSLSLRFQSPLALKLRALLTIVLVAAYCFLADRTQLFAKAEKHYAHGTLLGLLALGHLLAALSVQSAFTENEETNRITTDNPRQSVRLLPQHIANEWQGWMHITLLLLRFQNTNEVLWAYALTRLCISSFVFITAYNHARYFIETDDLSFGRFCVVIFRLNALSCLLGLVMAVSWTTYHLTYLLSFWFVLTYVGFRILRRANQTPRFLHSKLFLVALATLYLAHDPRFMTYIGHALQKMAPIVYDQELIRKQLALDTFPGLAGLWAACYAQGSTISESTVNGHARYPPQASSGEKRSLMDQPLNHVGPTLPWQNILRIFSALSLVVFLWSYIRPECNTREDYDRLHLRFAAPVVLSFAVLRTSHRTLRHVYFAVPAFLGRFAVESYVLHRHILLSGDGTGLLRIGLWTESEGIVSALGWRLETVVLTILLLWASHKAHCGLRDCASWLFGDGLDAGLTPGGIEMDQLESGTRNSGHQVRPCGASSTNKLPRESSSRWWRQSYPFANALALVALLWLFNYANQEA</sequence>
<keyword evidence="12" id="KW-1185">Reference proteome</keyword>
<evidence type="ECO:0000256" key="8">
    <source>
        <dbReference type="SAM" id="MobiDB-lite"/>
    </source>
</evidence>
<dbReference type="GO" id="GO:0005975">
    <property type="term" value="P:carbohydrate metabolic process"/>
    <property type="evidence" value="ECO:0007669"/>
    <property type="project" value="UniProtKB-ARBA"/>
</dbReference>
<dbReference type="GO" id="GO:0005794">
    <property type="term" value="C:Golgi apparatus"/>
    <property type="evidence" value="ECO:0007669"/>
    <property type="project" value="UniProtKB-ARBA"/>
</dbReference>
<dbReference type="InParanoid" id="A0A507B6R8"/>
<dbReference type="PANTHER" id="PTHR13533:SF1">
    <property type="entry name" value="N-ACETYLNEURAMINATE 9-O-ACETYLTRANSFERASE"/>
    <property type="match status" value="1"/>
</dbReference>
<evidence type="ECO:0000256" key="1">
    <source>
        <dbReference type="ARBA" id="ARBA00004141"/>
    </source>
</evidence>
<keyword evidence="3" id="KW-0808">Transferase</keyword>
<dbReference type="Pfam" id="PF07779">
    <property type="entry name" value="Cas1_AcylT"/>
    <property type="match status" value="1"/>
</dbReference>
<protein>
    <recommendedName>
        <fullName evidence="10">Cas1p 10 TM acyl transferase domain-containing protein</fullName>
    </recommendedName>
</protein>
<dbReference type="RefSeq" id="XP_030996065.1">
    <property type="nucleotide sequence ID" value="XM_031140084.1"/>
</dbReference>
<evidence type="ECO:0000256" key="4">
    <source>
        <dbReference type="ARBA" id="ARBA00022692"/>
    </source>
</evidence>
<feature type="domain" description="Cas1p 10 TM acyl transferase" evidence="10">
    <location>
        <begin position="703"/>
        <end position="1130"/>
    </location>
</feature>
<feature type="transmembrane region" description="Helical" evidence="9">
    <location>
        <begin position="703"/>
        <end position="723"/>
    </location>
</feature>
<evidence type="ECO:0000256" key="3">
    <source>
        <dbReference type="ARBA" id="ARBA00022679"/>
    </source>
</evidence>
<accession>A0A507B6R8</accession>
<evidence type="ECO:0000313" key="11">
    <source>
        <dbReference type="EMBL" id="TPX14354.1"/>
    </source>
</evidence>
<organism evidence="11 12">
    <name type="scientific">Thyridium curvatum</name>
    <dbReference type="NCBI Taxonomy" id="1093900"/>
    <lineage>
        <taxon>Eukaryota</taxon>
        <taxon>Fungi</taxon>
        <taxon>Dikarya</taxon>
        <taxon>Ascomycota</taxon>
        <taxon>Pezizomycotina</taxon>
        <taxon>Sordariomycetes</taxon>
        <taxon>Sordariomycetidae</taxon>
        <taxon>Thyridiales</taxon>
        <taxon>Thyridiaceae</taxon>
        <taxon>Thyridium</taxon>
    </lineage>
</organism>
<comment type="caution">
    <text evidence="11">The sequence shown here is derived from an EMBL/GenBank/DDBJ whole genome shotgun (WGS) entry which is preliminary data.</text>
</comment>
<keyword evidence="4 9" id="KW-0812">Transmembrane</keyword>
<reference evidence="11 12" key="1">
    <citation type="submission" date="2019-06" db="EMBL/GenBank/DDBJ databases">
        <title>Draft genome sequence of the filamentous fungus Phialemoniopsis curvata isolated from diesel fuel.</title>
        <authorList>
            <person name="Varaljay V.A."/>
            <person name="Lyon W.J."/>
            <person name="Crouch A.L."/>
            <person name="Drake C.E."/>
            <person name="Hollomon J.M."/>
            <person name="Nadeau L.J."/>
            <person name="Nunn H.S."/>
            <person name="Stevenson B.S."/>
            <person name="Bojanowski C.L."/>
            <person name="Crookes-Goodson W.J."/>
        </authorList>
    </citation>
    <scope>NUCLEOTIDE SEQUENCE [LARGE SCALE GENOMIC DNA]</scope>
    <source>
        <strain evidence="11 12">D216</strain>
    </source>
</reference>
<evidence type="ECO:0000256" key="5">
    <source>
        <dbReference type="ARBA" id="ARBA00022989"/>
    </source>
</evidence>
<proteinExistence type="inferred from homology"/>
<dbReference type="AlphaFoldDB" id="A0A507B6R8"/>
<evidence type="ECO:0000256" key="7">
    <source>
        <dbReference type="ARBA" id="ARBA00023180"/>
    </source>
</evidence>
<feature type="transmembrane region" description="Helical" evidence="9">
    <location>
        <begin position="340"/>
        <end position="359"/>
    </location>
</feature>
<feature type="transmembrane region" description="Helical" evidence="9">
    <location>
        <begin position="672"/>
        <end position="691"/>
    </location>
</feature>
<comment type="similarity">
    <text evidence="2">Belongs to the PC-esterase family. CASD1 subfamily.</text>
</comment>
<name>A0A507B6R8_9PEZI</name>
<dbReference type="GeneID" id="41972997"/>
<dbReference type="PANTHER" id="PTHR13533">
    <property type="entry name" value="N-ACETYLNEURAMINATE 9-O-ACETYLTRANSFERASE"/>
    <property type="match status" value="1"/>
</dbReference>
<dbReference type="Proteomes" id="UP000319257">
    <property type="component" value="Unassembled WGS sequence"/>
</dbReference>
<evidence type="ECO:0000259" key="10">
    <source>
        <dbReference type="Pfam" id="PF07779"/>
    </source>
</evidence>
<dbReference type="GO" id="GO:0016020">
    <property type="term" value="C:membrane"/>
    <property type="evidence" value="ECO:0007669"/>
    <property type="project" value="UniProtKB-SubCell"/>
</dbReference>
<dbReference type="OrthoDB" id="1932925at2759"/>
<feature type="transmembrane region" description="Helical" evidence="9">
    <location>
        <begin position="899"/>
        <end position="916"/>
    </location>
</feature>
<gene>
    <name evidence="11" type="ORF">E0L32_005550</name>
</gene>
<evidence type="ECO:0000256" key="2">
    <source>
        <dbReference type="ARBA" id="ARBA00010666"/>
    </source>
</evidence>
<feature type="transmembrane region" description="Helical" evidence="9">
    <location>
        <begin position="842"/>
        <end position="864"/>
    </location>
</feature>
<evidence type="ECO:0000256" key="9">
    <source>
        <dbReference type="SAM" id="Phobius"/>
    </source>
</evidence>
<keyword evidence="6 9" id="KW-0472">Membrane</keyword>
<evidence type="ECO:0000313" key="12">
    <source>
        <dbReference type="Proteomes" id="UP000319257"/>
    </source>
</evidence>
<dbReference type="GO" id="GO:0016740">
    <property type="term" value="F:transferase activity"/>
    <property type="evidence" value="ECO:0007669"/>
    <property type="project" value="UniProtKB-KW"/>
</dbReference>